<dbReference type="EMBL" id="SORI01000009">
    <property type="protein sequence ID" value="TDY60214.1"/>
    <property type="molecule type" value="Genomic_DNA"/>
</dbReference>
<gene>
    <name evidence="2" type="ORF">C8D99_10970</name>
</gene>
<evidence type="ECO:0000313" key="3">
    <source>
        <dbReference type="Proteomes" id="UP000295066"/>
    </source>
</evidence>
<dbReference type="GO" id="GO:0019239">
    <property type="term" value="F:deaminase activity"/>
    <property type="evidence" value="ECO:0007669"/>
    <property type="project" value="TreeGrafter"/>
</dbReference>
<name>A0A4R8M568_9BACT</name>
<dbReference type="GO" id="GO:0005829">
    <property type="term" value="C:cytosol"/>
    <property type="evidence" value="ECO:0007669"/>
    <property type="project" value="TreeGrafter"/>
</dbReference>
<dbReference type="RefSeq" id="WP_133957675.1">
    <property type="nucleotide sequence ID" value="NZ_SORI01000009.1"/>
</dbReference>
<dbReference type="Proteomes" id="UP000295066">
    <property type="component" value="Unassembled WGS sequence"/>
</dbReference>
<protein>
    <submittedName>
        <fullName evidence="2">Endoribonuclease L-PSP</fullName>
    </submittedName>
</protein>
<comment type="similarity">
    <text evidence="1">Belongs to the RutC family.</text>
</comment>
<dbReference type="Pfam" id="PF01042">
    <property type="entry name" value="Ribonuc_L-PSP"/>
    <property type="match status" value="1"/>
</dbReference>
<keyword evidence="3" id="KW-1185">Reference proteome</keyword>
<dbReference type="InterPro" id="IPR019897">
    <property type="entry name" value="RidA_CS"/>
</dbReference>
<proteinExistence type="inferred from homology"/>
<dbReference type="NCBIfam" id="TIGR00004">
    <property type="entry name" value="Rid family detoxifying hydrolase"/>
    <property type="match status" value="1"/>
</dbReference>
<accession>A0A4R8M568</accession>
<comment type="caution">
    <text evidence="2">The sequence shown here is derived from an EMBL/GenBank/DDBJ whole genome shotgun (WGS) entry which is preliminary data.</text>
</comment>
<dbReference type="PROSITE" id="PS01094">
    <property type="entry name" value="UPF0076"/>
    <property type="match status" value="1"/>
</dbReference>
<sequence>MKKIISTTAAPAAVGPYSQAVRAGNFLFCSGQIPIDPATGNFVEGGVEQQAEQVLKNVRAVLEGAGYTLSDVIKATVFATSMGDFAVVNGVYARHFDKEPPARSFVEVSALPKGALVEIEVVAWKE</sequence>
<dbReference type="AlphaFoldDB" id="A0A4R8M568"/>
<dbReference type="InterPro" id="IPR006056">
    <property type="entry name" value="RidA"/>
</dbReference>
<dbReference type="PANTHER" id="PTHR11803">
    <property type="entry name" value="2-IMINOBUTANOATE/2-IMINOPROPANOATE DEAMINASE RIDA"/>
    <property type="match status" value="1"/>
</dbReference>
<evidence type="ECO:0000313" key="2">
    <source>
        <dbReference type="EMBL" id="TDY60214.1"/>
    </source>
</evidence>
<dbReference type="OrthoDB" id="9803101at2"/>
<dbReference type="PANTHER" id="PTHR11803:SF58">
    <property type="entry name" value="PROTEIN HMF1-RELATED"/>
    <property type="match status" value="1"/>
</dbReference>
<dbReference type="InterPro" id="IPR006175">
    <property type="entry name" value="YjgF/YER057c/UK114"/>
</dbReference>
<dbReference type="SUPFAM" id="SSF55298">
    <property type="entry name" value="YjgF-like"/>
    <property type="match status" value="1"/>
</dbReference>
<organism evidence="2 3">
    <name type="scientific">Aminivibrio pyruvatiphilus</name>
    <dbReference type="NCBI Taxonomy" id="1005740"/>
    <lineage>
        <taxon>Bacteria</taxon>
        <taxon>Thermotogati</taxon>
        <taxon>Synergistota</taxon>
        <taxon>Synergistia</taxon>
        <taxon>Synergistales</taxon>
        <taxon>Aminobacteriaceae</taxon>
        <taxon>Aminivibrio</taxon>
    </lineage>
</organism>
<dbReference type="CDD" id="cd00448">
    <property type="entry name" value="YjgF_YER057c_UK114_family"/>
    <property type="match status" value="1"/>
</dbReference>
<evidence type="ECO:0000256" key="1">
    <source>
        <dbReference type="ARBA" id="ARBA00010552"/>
    </source>
</evidence>
<dbReference type="InterPro" id="IPR035959">
    <property type="entry name" value="RutC-like_sf"/>
</dbReference>
<reference evidence="2 3" key="1">
    <citation type="submission" date="2019-03" db="EMBL/GenBank/DDBJ databases">
        <title>Genomic Encyclopedia of Type Strains, Phase IV (KMG-IV): sequencing the most valuable type-strain genomes for metagenomic binning, comparative biology and taxonomic classification.</title>
        <authorList>
            <person name="Goeker M."/>
        </authorList>
    </citation>
    <scope>NUCLEOTIDE SEQUENCE [LARGE SCALE GENOMIC DNA]</scope>
    <source>
        <strain evidence="2 3">DSM 25964</strain>
    </source>
</reference>
<dbReference type="Gene3D" id="3.30.1330.40">
    <property type="entry name" value="RutC-like"/>
    <property type="match status" value="1"/>
</dbReference>
<dbReference type="FunFam" id="3.30.1330.40:FF:000001">
    <property type="entry name" value="L-PSP family endoribonuclease"/>
    <property type="match status" value="1"/>
</dbReference>